<reference evidence="2 3" key="2">
    <citation type="journal article" date="2013" name="PLoS ONE">
        <title>Whole genome mapping and re-organization of the nuclear and mitochondrial genomes of Babesia microti isolates.</title>
        <authorList>
            <person name="Cornillot E."/>
            <person name="Dassouli A."/>
            <person name="Garg A."/>
            <person name="Pachikara N."/>
            <person name="Randazzo S."/>
            <person name="Depoix D."/>
            <person name="Carcy B."/>
            <person name="Delbecq S."/>
            <person name="Frutos R."/>
            <person name="Silva J.C."/>
            <person name="Sutton R."/>
            <person name="Krause P.J."/>
            <person name="Mamoun C.B."/>
        </authorList>
    </citation>
    <scope>NUCLEOTIDE SEQUENCE [LARGE SCALE GENOMIC DNA]</scope>
    <source>
        <strain evidence="2 3">RI</strain>
    </source>
</reference>
<dbReference type="Proteomes" id="UP000002899">
    <property type="component" value="Chromosome I"/>
</dbReference>
<feature type="transmembrane region" description="Helical" evidence="1">
    <location>
        <begin position="6"/>
        <end position="24"/>
    </location>
</feature>
<reference evidence="2 3" key="1">
    <citation type="journal article" date="2012" name="Nucleic Acids Res.">
        <title>Sequencing of the smallest Apicomplexan genome from the human pathogen Babesia microti.</title>
        <authorList>
            <person name="Cornillot E."/>
            <person name="Hadj-Kaddour K."/>
            <person name="Dassouli A."/>
            <person name="Noel B."/>
            <person name="Ranwez V."/>
            <person name="Vacherie B."/>
            <person name="Augagneur Y."/>
            <person name="Bres V."/>
            <person name="Duclos A."/>
            <person name="Randazzo S."/>
            <person name="Carcy B."/>
            <person name="Debierre-Grockiego F."/>
            <person name="Delbecq S."/>
            <person name="Moubri-Menage K."/>
            <person name="Shams-Eldin H."/>
            <person name="Usmani-Brown S."/>
            <person name="Bringaud F."/>
            <person name="Wincker P."/>
            <person name="Vivares C.P."/>
            <person name="Schwarz R.T."/>
            <person name="Schetters T.P."/>
            <person name="Krause P.J."/>
            <person name="Gorenflot A."/>
            <person name="Berry V."/>
            <person name="Barbe V."/>
            <person name="Ben Mamoun C."/>
        </authorList>
    </citation>
    <scope>NUCLEOTIDE SEQUENCE [LARGE SCALE GENOMIC DNA]</scope>
    <source>
        <strain evidence="2 3">RI</strain>
    </source>
</reference>
<dbReference type="AlphaFoldDB" id="A0A1N6LWL4"/>
<evidence type="ECO:0000313" key="2">
    <source>
        <dbReference type="EMBL" id="SIO73263.1"/>
    </source>
</evidence>
<organism evidence="2 3">
    <name type="scientific">Babesia microti (strain RI)</name>
    <dbReference type="NCBI Taxonomy" id="1133968"/>
    <lineage>
        <taxon>Eukaryota</taxon>
        <taxon>Sar</taxon>
        <taxon>Alveolata</taxon>
        <taxon>Apicomplexa</taxon>
        <taxon>Aconoidasida</taxon>
        <taxon>Piroplasmida</taxon>
        <taxon>Babesiidae</taxon>
        <taxon>Babesia</taxon>
    </lineage>
</organism>
<gene>
    <name evidence="2" type="ORF">BMR1_01G01212</name>
</gene>
<evidence type="ECO:0000256" key="1">
    <source>
        <dbReference type="SAM" id="Phobius"/>
    </source>
</evidence>
<dbReference type="KEGG" id="bmic:BMR1_01G01212"/>
<dbReference type="RefSeq" id="XP_021337368.1">
    <property type="nucleotide sequence ID" value="XM_021482191.1"/>
</dbReference>
<keyword evidence="1" id="KW-0812">Transmembrane</keyword>
<keyword evidence="1" id="KW-1133">Transmembrane helix</keyword>
<keyword evidence="3" id="KW-1185">Reference proteome</keyword>
<proteinExistence type="predicted"/>
<dbReference type="GeneID" id="33043600"/>
<protein>
    <submittedName>
        <fullName evidence="2">Uncharacterized protein</fullName>
    </submittedName>
</protein>
<evidence type="ECO:0000313" key="3">
    <source>
        <dbReference type="Proteomes" id="UP000002899"/>
    </source>
</evidence>
<reference evidence="2 3" key="3">
    <citation type="journal article" date="2016" name="Sci. Rep.">
        <title>Genome-wide diversity and gene expression profiling of Babesia microti isolates identify polymorphic genes that mediate host-pathogen interactions.</title>
        <authorList>
            <person name="Silva J.C."/>
            <person name="Cornillot E."/>
            <person name="McCracken C."/>
            <person name="Usmani-Brown S."/>
            <person name="Dwivedi A."/>
            <person name="Ifeonu O.O."/>
            <person name="Crabtree J."/>
            <person name="Gotia H.T."/>
            <person name="Virji A.Z."/>
            <person name="Reynes C."/>
            <person name="Colinge J."/>
            <person name="Kumar V."/>
            <person name="Lawres L."/>
            <person name="Pazzi J.E."/>
            <person name="Pablo J.V."/>
            <person name="Hung C."/>
            <person name="Brancato J."/>
            <person name="Kumari P."/>
            <person name="Orvis J."/>
            <person name="Tretina K."/>
            <person name="Chibucos M."/>
            <person name="Ott S."/>
            <person name="Sadzewicz L."/>
            <person name="Sengamalay N."/>
            <person name="Shetty A.C."/>
            <person name="Su Q."/>
            <person name="Tallon L."/>
            <person name="Fraser C.M."/>
            <person name="Frutos R."/>
            <person name="Molina D.M."/>
            <person name="Krause P.J."/>
            <person name="Ben Mamoun C."/>
        </authorList>
    </citation>
    <scope>NUCLEOTIDE SEQUENCE [LARGE SCALE GENOMIC DNA]</scope>
    <source>
        <strain evidence="2 3">RI</strain>
    </source>
</reference>
<keyword evidence="1" id="KW-0472">Membrane</keyword>
<dbReference type="EMBL" id="FO082871">
    <property type="protein sequence ID" value="SIO73263.1"/>
    <property type="molecule type" value="Genomic_DNA"/>
</dbReference>
<name>A0A1N6LWL4_BABMR</name>
<dbReference type="VEuPathDB" id="PiroplasmaDB:BMR1_01G01212"/>
<accession>A0A1N6LWL4</accession>
<sequence length="56" mass="6263">MNTYLMTLIGGCFRITISIVSIVARSLCRMIAYCGYIYVVRSKGATFSTIIKSLYV</sequence>